<dbReference type="InterPro" id="IPR023408">
    <property type="entry name" value="MscS_beta-dom_sf"/>
</dbReference>
<keyword evidence="6" id="KW-0732">Signal</keyword>
<keyword evidence="3 5" id="KW-1133">Transmembrane helix</keyword>
<feature type="transmembrane region" description="Helical" evidence="5">
    <location>
        <begin position="277"/>
        <end position="297"/>
    </location>
</feature>
<dbReference type="PANTHER" id="PTHR30566">
    <property type="entry name" value="YNAI-RELATED MECHANOSENSITIVE ION CHANNEL"/>
    <property type="match status" value="1"/>
</dbReference>
<dbReference type="OrthoDB" id="9792218at2"/>
<proteinExistence type="predicted"/>
<name>A0A2T6AHM9_9FLAO</name>
<dbReference type="Gene3D" id="1.10.287.1260">
    <property type="match status" value="1"/>
</dbReference>
<gene>
    <name evidence="8" type="ORF">C8P64_1860</name>
</gene>
<evidence type="ECO:0000313" key="8">
    <source>
        <dbReference type="EMBL" id="PTX43333.1"/>
    </source>
</evidence>
<reference evidence="8 9" key="1">
    <citation type="submission" date="2018-04" db="EMBL/GenBank/DDBJ databases">
        <title>Genomic Encyclopedia of Archaeal and Bacterial Type Strains, Phase II (KMG-II): from individual species to whole genera.</title>
        <authorList>
            <person name="Goeker M."/>
        </authorList>
    </citation>
    <scope>NUCLEOTIDE SEQUENCE [LARGE SCALE GENOMIC DNA]</scope>
    <source>
        <strain evidence="8 9">DSM 23082</strain>
    </source>
</reference>
<dbReference type="PANTHER" id="PTHR30566:SF25">
    <property type="entry name" value="INNER MEMBRANE PROTEIN"/>
    <property type="match status" value="1"/>
</dbReference>
<sequence>MLKIIIQIMLFIFSCSGFAQSNSVQQKDTVGQSEDQKLPSKEFVVQDSSALGENYLESYDEAYYLSDRWNKGIGFPPEKFNLQTPQAALEHFVVNARNENFEAAAYAMNFNLLPENLTISEAAIIAEKLNFIINQRVPIPWGELSDRPDGQIDISTSTNKAVAGKPRRSIDFGKVDMDNRDVVFRLQRIKFKERSPIWLISGQTVENTEQLYDIYGPRKLEKLIPKWISFQIFDVPVWKLIGTFILILLAFLIAKLTSYLIIKIFSGTDRYWIKNIANRLASPTGGAVGMLAFYILLNNLISFSGPLAQGFYSILLILLIVVFTWLIMRLIDYVMDFFAVHKIGDINDEENEESKRMLTYVSVGRRIFIFIVFIAGGSIILSQFPGLQKLGISLMASAGIATVIIGIAAQGTLGNIIAGVQIALTKPVRIGDSVIIKDHFGYVEDLTFTYMILKTWDLRRVVIPLKTVISESFENLSMTNSQTIGVVEVYADHRIDVEKVRTKFEELVKNSDKWDGDEEKAPVVQVTEMDSKSIKIRCLCSAKDFLTTWDLHCELREKIVSYIAELEDGFYLTKERVELEDKKKPE</sequence>
<dbReference type="Pfam" id="PF00924">
    <property type="entry name" value="MS_channel_2nd"/>
    <property type="match status" value="1"/>
</dbReference>
<dbReference type="PROSITE" id="PS51257">
    <property type="entry name" value="PROKAR_LIPOPROTEIN"/>
    <property type="match status" value="1"/>
</dbReference>
<evidence type="ECO:0000256" key="4">
    <source>
        <dbReference type="ARBA" id="ARBA00023136"/>
    </source>
</evidence>
<evidence type="ECO:0000256" key="5">
    <source>
        <dbReference type="SAM" id="Phobius"/>
    </source>
</evidence>
<feature type="domain" description="Mechanosensitive ion channel MscS" evidence="7">
    <location>
        <begin position="412"/>
        <end position="477"/>
    </location>
</feature>
<dbReference type="EMBL" id="QBKQ01000002">
    <property type="protein sequence ID" value="PTX43333.1"/>
    <property type="molecule type" value="Genomic_DNA"/>
</dbReference>
<protein>
    <submittedName>
        <fullName evidence="8">Small-conductance mechanosensitive channel</fullName>
    </submittedName>
</protein>
<keyword evidence="9" id="KW-1185">Reference proteome</keyword>
<feature type="transmembrane region" description="Helical" evidence="5">
    <location>
        <begin position="390"/>
        <end position="409"/>
    </location>
</feature>
<keyword evidence="4 5" id="KW-0472">Membrane</keyword>
<evidence type="ECO:0000256" key="6">
    <source>
        <dbReference type="SAM" id="SignalP"/>
    </source>
</evidence>
<dbReference type="Proteomes" id="UP000244174">
    <property type="component" value="Unassembled WGS sequence"/>
</dbReference>
<evidence type="ECO:0000256" key="1">
    <source>
        <dbReference type="ARBA" id="ARBA00004370"/>
    </source>
</evidence>
<dbReference type="Gene3D" id="2.30.30.60">
    <property type="match status" value="1"/>
</dbReference>
<accession>A0A2T6AHM9</accession>
<comment type="subcellular location">
    <subcellularLocation>
        <location evidence="1">Membrane</location>
    </subcellularLocation>
</comment>
<dbReference type="SUPFAM" id="SSF50182">
    <property type="entry name" value="Sm-like ribonucleoproteins"/>
    <property type="match status" value="1"/>
</dbReference>
<evidence type="ECO:0000256" key="3">
    <source>
        <dbReference type="ARBA" id="ARBA00022989"/>
    </source>
</evidence>
<feature type="transmembrane region" description="Helical" evidence="5">
    <location>
        <begin position="309"/>
        <end position="328"/>
    </location>
</feature>
<dbReference type="GO" id="GO:0016020">
    <property type="term" value="C:membrane"/>
    <property type="evidence" value="ECO:0007669"/>
    <property type="project" value="UniProtKB-SubCell"/>
</dbReference>
<dbReference type="RefSeq" id="WP_108171769.1">
    <property type="nucleotide sequence ID" value="NZ_QBKQ01000002.1"/>
</dbReference>
<comment type="caution">
    <text evidence="8">The sequence shown here is derived from an EMBL/GenBank/DDBJ whole genome shotgun (WGS) entry which is preliminary data.</text>
</comment>
<feature type="transmembrane region" description="Helical" evidence="5">
    <location>
        <begin position="363"/>
        <end position="384"/>
    </location>
</feature>
<dbReference type="InterPro" id="IPR006685">
    <property type="entry name" value="MscS_channel_2nd"/>
</dbReference>
<dbReference type="InterPro" id="IPR010920">
    <property type="entry name" value="LSM_dom_sf"/>
</dbReference>
<dbReference type="AlphaFoldDB" id="A0A2T6AHM9"/>
<feature type="chain" id="PRO_5015737473" evidence="6">
    <location>
        <begin position="20"/>
        <end position="586"/>
    </location>
</feature>
<evidence type="ECO:0000256" key="2">
    <source>
        <dbReference type="ARBA" id="ARBA00022692"/>
    </source>
</evidence>
<evidence type="ECO:0000259" key="7">
    <source>
        <dbReference type="Pfam" id="PF00924"/>
    </source>
</evidence>
<keyword evidence="2 5" id="KW-0812">Transmembrane</keyword>
<feature type="transmembrane region" description="Helical" evidence="5">
    <location>
        <begin position="240"/>
        <end position="265"/>
    </location>
</feature>
<feature type="signal peptide" evidence="6">
    <location>
        <begin position="1"/>
        <end position="19"/>
    </location>
</feature>
<dbReference type="GO" id="GO:0008381">
    <property type="term" value="F:mechanosensitive monoatomic ion channel activity"/>
    <property type="evidence" value="ECO:0007669"/>
    <property type="project" value="UniProtKB-ARBA"/>
</dbReference>
<evidence type="ECO:0000313" key="9">
    <source>
        <dbReference type="Proteomes" id="UP000244174"/>
    </source>
</evidence>
<organism evidence="8 9">
    <name type="scientific">Christiangramia gaetbulicola</name>
    <dbReference type="NCBI Taxonomy" id="703340"/>
    <lineage>
        <taxon>Bacteria</taxon>
        <taxon>Pseudomonadati</taxon>
        <taxon>Bacteroidota</taxon>
        <taxon>Flavobacteriia</taxon>
        <taxon>Flavobacteriales</taxon>
        <taxon>Flavobacteriaceae</taxon>
        <taxon>Christiangramia</taxon>
    </lineage>
</organism>